<organism evidence="1">
    <name type="scientific">Hexamita inflata</name>
    <dbReference type="NCBI Taxonomy" id="28002"/>
    <lineage>
        <taxon>Eukaryota</taxon>
        <taxon>Metamonada</taxon>
        <taxon>Diplomonadida</taxon>
        <taxon>Hexamitidae</taxon>
        <taxon>Hexamitinae</taxon>
        <taxon>Hexamita</taxon>
    </lineage>
</organism>
<name>A0AA86UX83_9EUKA</name>
<gene>
    <name evidence="2" type="ORF">HINF_LOCUS39396</name>
    <name evidence="1" type="ORF">HINF_LOCUS56012</name>
</gene>
<comment type="caution">
    <text evidence="1">The sequence shown here is derived from an EMBL/GenBank/DDBJ whole genome shotgun (WGS) entry which is preliminary data.</text>
</comment>
<protein>
    <submittedName>
        <fullName evidence="2">Hypothetical_protein</fullName>
    </submittedName>
</protein>
<dbReference type="EMBL" id="CAXDID020000152">
    <property type="protein sequence ID" value="CAL6042027.1"/>
    <property type="molecule type" value="Genomic_DNA"/>
</dbReference>
<evidence type="ECO:0000313" key="2">
    <source>
        <dbReference type="EMBL" id="CAL6042027.1"/>
    </source>
</evidence>
<dbReference type="Proteomes" id="UP001642409">
    <property type="component" value="Unassembled WGS sequence"/>
</dbReference>
<dbReference type="EMBL" id="CATOUU010001035">
    <property type="protein sequence ID" value="CAI9968367.1"/>
    <property type="molecule type" value="Genomic_DNA"/>
</dbReference>
<dbReference type="AlphaFoldDB" id="A0AA86UX83"/>
<keyword evidence="3" id="KW-1185">Reference proteome</keyword>
<proteinExistence type="predicted"/>
<evidence type="ECO:0000313" key="3">
    <source>
        <dbReference type="Proteomes" id="UP001642409"/>
    </source>
</evidence>
<reference evidence="2 3" key="2">
    <citation type="submission" date="2024-07" db="EMBL/GenBank/DDBJ databases">
        <authorList>
            <person name="Akdeniz Z."/>
        </authorList>
    </citation>
    <scope>NUCLEOTIDE SEQUENCE [LARGE SCALE GENOMIC DNA]</scope>
</reference>
<reference evidence="1" key="1">
    <citation type="submission" date="2023-06" db="EMBL/GenBank/DDBJ databases">
        <authorList>
            <person name="Kurt Z."/>
        </authorList>
    </citation>
    <scope>NUCLEOTIDE SEQUENCE</scope>
</reference>
<sequence length="114" mass="13236">MVFDLNLISGAQDDKSIYVSQIGFQRQYVKLYSTYFVDFLQSNLTQSVNRIINSFAYVCKTIFDQVFGSHYSCSFQTVGTRVNEPGQEENVMTLFPFQTQKSQDSLQQSKRYDH</sequence>
<evidence type="ECO:0000313" key="1">
    <source>
        <dbReference type="EMBL" id="CAI9968367.1"/>
    </source>
</evidence>
<accession>A0AA86UX83</accession>